<dbReference type="STRING" id="446470.Snas_0120"/>
<dbReference type="InterPro" id="IPR050109">
    <property type="entry name" value="HTH-type_TetR-like_transc_reg"/>
</dbReference>
<dbReference type="GO" id="GO:0003700">
    <property type="term" value="F:DNA-binding transcription factor activity"/>
    <property type="evidence" value="ECO:0007669"/>
    <property type="project" value="TreeGrafter"/>
</dbReference>
<dbReference type="RefSeq" id="WP_013015412.1">
    <property type="nucleotide sequence ID" value="NC_013947.1"/>
</dbReference>
<dbReference type="PANTHER" id="PTHR30055">
    <property type="entry name" value="HTH-TYPE TRANSCRIPTIONAL REGULATOR RUTR"/>
    <property type="match status" value="1"/>
</dbReference>
<evidence type="ECO:0000259" key="5">
    <source>
        <dbReference type="PROSITE" id="PS50977"/>
    </source>
</evidence>
<dbReference type="Pfam" id="PF13305">
    <property type="entry name" value="TetR_C_33"/>
    <property type="match status" value="1"/>
</dbReference>
<keyword evidence="7" id="KW-1185">Reference proteome</keyword>
<dbReference type="HOGENOM" id="CLU_069356_40_3_11"/>
<dbReference type="InterPro" id="IPR036271">
    <property type="entry name" value="Tet_transcr_reg_TetR-rel_C_sf"/>
</dbReference>
<evidence type="ECO:0000256" key="3">
    <source>
        <dbReference type="ARBA" id="ARBA00023163"/>
    </source>
</evidence>
<evidence type="ECO:0000313" key="7">
    <source>
        <dbReference type="Proteomes" id="UP000000844"/>
    </source>
</evidence>
<dbReference type="InterPro" id="IPR001647">
    <property type="entry name" value="HTH_TetR"/>
</dbReference>
<feature type="domain" description="HTH tetR-type" evidence="5">
    <location>
        <begin position="4"/>
        <end position="64"/>
    </location>
</feature>
<keyword evidence="3" id="KW-0804">Transcription</keyword>
<keyword evidence="1" id="KW-0805">Transcription regulation</keyword>
<dbReference type="KEGG" id="sna:Snas_0120"/>
<name>D3Q1J3_STANL</name>
<dbReference type="PROSITE" id="PS50977">
    <property type="entry name" value="HTH_TETR_2"/>
    <property type="match status" value="1"/>
</dbReference>
<protein>
    <submittedName>
        <fullName evidence="6">Transcriptional regulator, TetR family</fullName>
    </submittedName>
</protein>
<dbReference type="OrthoDB" id="4641396at2"/>
<keyword evidence="2 4" id="KW-0238">DNA-binding</keyword>
<gene>
    <name evidence="6" type="ordered locus">Snas_0120</name>
</gene>
<evidence type="ECO:0000256" key="2">
    <source>
        <dbReference type="ARBA" id="ARBA00023125"/>
    </source>
</evidence>
<dbReference type="InterPro" id="IPR025996">
    <property type="entry name" value="MT1864/Rv1816-like_C"/>
</dbReference>
<reference evidence="6 7" key="1">
    <citation type="journal article" date="2009" name="Stand. Genomic Sci.">
        <title>Complete genome sequence of Stackebrandtia nassauensis type strain (LLR-40K-21).</title>
        <authorList>
            <person name="Munk C."/>
            <person name="Lapidus A."/>
            <person name="Copeland A."/>
            <person name="Jando M."/>
            <person name="Mayilraj S."/>
            <person name="Glavina Del Rio T."/>
            <person name="Nolan M."/>
            <person name="Chen F."/>
            <person name="Lucas S."/>
            <person name="Tice H."/>
            <person name="Cheng J.F."/>
            <person name="Han C."/>
            <person name="Detter J.C."/>
            <person name="Bruce D."/>
            <person name="Goodwin L."/>
            <person name="Chain P."/>
            <person name="Pitluck S."/>
            <person name="Goker M."/>
            <person name="Ovchinikova G."/>
            <person name="Pati A."/>
            <person name="Ivanova N."/>
            <person name="Mavromatis K."/>
            <person name="Chen A."/>
            <person name="Palaniappan K."/>
            <person name="Land M."/>
            <person name="Hauser L."/>
            <person name="Chang Y.J."/>
            <person name="Jeffries C.D."/>
            <person name="Bristow J."/>
            <person name="Eisen J.A."/>
            <person name="Markowitz V."/>
            <person name="Hugenholtz P."/>
            <person name="Kyrpides N.C."/>
            <person name="Klenk H.P."/>
        </authorList>
    </citation>
    <scope>NUCLEOTIDE SEQUENCE [LARGE SCALE GENOMIC DNA]</scope>
    <source>
        <strain evidence="7">DSM 44728 / CIP 108903 / NRRL B-16338 / NBRC 102104 / LLR-40K-21</strain>
    </source>
</reference>
<evidence type="ECO:0000256" key="4">
    <source>
        <dbReference type="PROSITE-ProRule" id="PRU00335"/>
    </source>
</evidence>
<dbReference type="PRINTS" id="PR00455">
    <property type="entry name" value="HTHTETR"/>
</dbReference>
<dbReference type="GO" id="GO:0000976">
    <property type="term" value="F:transcription cis-regulatory region binding"/>
    <property type="evidence" value="ECO:0007669"/>
    <property type="project" value="TreeGrafter"/>
</dbReference>
<dbReference type="InterPro" id="IPR009057">
    <property type="entry name" value="Homeodomain-like_sf"/>
</dbReference>
<dbReference type="Proteomes" id="UP000000844">
    <property type="component" value="Chromosome"/>
</dbReference>
<dbReference type="eggNOG" id="COG1309">
    <property type="taxonomic scope" value="Bacteria"/>
</dbReference>
<evidence type="ECO:0000313" key="6">
    <source>
        <dbReference type="EMBL" id="ADD39841.1"/>
    </source>
</evidence>
<dbReference type="EMBL" id="CP001778">
    <property type="protein sequence ID" value="ADD39841.1"/>
    <property type="molecule type" value="Genomic_DNA"/>
</dbReference>
<dbReference type="AlphaFoldDB" id="D3Q1J3"/>
<dbReference type="PANTHER" id="PTHR30055:SF234">
    <property type="entry name" value="HTH-TYPE TRANSCRIPTIONAL REGULATOR BETI"/>
    <property type="match status" value="1"/>
</dbReference>
<organism evidence="6 7">
    <name type="scientific">Stackebrandtia nassauensis (strain DSM 44728 / CIP 108903 / NRRL B-16338 / NBRC 102104 / LLR-40K-21)</name>
    <dbReference type="NCBI Taxonomy" id="446470"/>
    <lineage>
        <taxon>Bacteria</taxon>
        <taxon>Bacillati</taxon>
        <taxon>Actinomycetota</taxon>
        <taxon>Actinomycetes</taxon>
        <taxon>Glycomycetales</taxon>
        <taxon>Glycomycetaceae</taxon>
        <taxon>Stackebrandtia</taxon>
    </lineage>
</organism>
<sequence>MPKPDTAQRIAEAALAILIAEGPKAVTMRRVAADAGVTTMASYRHFPNRETLLRTVADNAFAELGKTWGERDQLGDFDTRLRANLDDFLDFALTKPNLYTFLLTDRRDGNRQFPQDFGGDRSPAFAPLLATVEQGMRDGLLRSDDPLEVTLAIATTGMGLVDLYLGGRIGMPETEFRALCLRTAERVLNGCRS</sequence>
<dbReference type="Gene3D" id="1.10.357.10">
    <property type="entry name" value="Tetracycline Repressor, domain 2"/>
    <property type="match status" value="1"/>
</dbReference>
<dbReference type="Pfam" id="PF00440">
    <property type="entry name" value="TetR_N"/>
    <property type="match status" value="1"/>
</dbReference>
<accession>D3Q1J3</accession>
<proteinExistence type="predicted"/>
<feature type="DNA-binding region" description="H-T-H motif" evidence="4">
    <location>
        <begin position="27"/>
        <end position="46"/>
    </location>
</feature>
<dbReference type="SUPFAM" id="SSF46689">
    <property type="entry name" value="Homeodomain-like"/>
    <property type="match status" value="1"/>
</dbReference>
<dbReference type="SUPFAM" id="SSF48498">
    <property type="entry name" value="Tetracyclin repressor-like, C-terminal domain"/>
    <property type="match status" value="1"/>
</dbReference>
<evidence type="ECO:0000256" key="1">
    <source>
        <dbReference type="ARBA" id="ARBA00023015"/>
    </source>
</evidence>